<proteinExistence type="predicted"/>
<evidence type="ECO:0000313" key="2">
    <source>
        <dbReference type="Proteomes" id="UP000825729"/>
    </source>
</evidence>
<name>A0AAV7ENS7_ARIFI</name>
<sequence>MEWNSNNFGRANGLEQQQLWESLEIKQLLVSVHKFCTMAGMRQQLSIFPNRGATKAQARAAIDIVIYNNNIQSNNCFGRKSFEFHLLVEGPAFAWDAYFSSRTVDS</sequence>
<reference evidence="1 2" key="1">
    <citation type="submission" date="2021-07" db="EMBL/GenBank/DDBJ databases">
        <title>The Aristolochia fimbriata genome: insights into angiosperm evolution, floral development and chemical biosynthesis.</title>
        <authorList>
            <person name="Jiao Y."/>
        </authorList>
    </citation>
    <scope>NUCLEOTIDE SEQUENCE [LARGE SCALE GENOMIC DNA]</scope>
    <source>
        <strain evidence="1">IBCAS-2021</strain>
        <tissue evidence="1">Leaf</tissue>
    </source>
</reference>
<dbReference type="EMBL" id="JAINDJ010000004">
    <property type="protein sequence ID" value="KAG9449371.1"/>
    <property type="molecule type" value="Genomic_DNA"/>
</dbReference>
<protein>
    <submittedName>
        <fullName evidence="1">Uncharacterized protein</fullName>
    </submittedName>
</protein>
<keyword evidence="2" id="KW-1185">Reference proteome</keyword>
<gene>
    <name evidence="1" type="ORF">H6P81_009336</name>
</gene>
<organism evidence="1 2">
    <name type="scientific">Aristolochia fimbriata</name>
    <name type="common">White veined hardy Dutchman's pipe vine</name>
    <dbReference type="NCBI Taxonomy" id="158543"/>
    <lineage>
        <taxon>Eukaryota</taxon>
        <taxon>Viridiplantae</taxon>
        <taxon>Streptophyta</taxon>
        <taxon>Embryophyta</taxon>
        <taxon>Tracheophyta</taxon>
        <taxon>Spermatophyta</taxon>
        <taxon>Magnoliopsida</taxon>
        <taxon>Magnoliidae</taxon>
        <taxon>Piperales</taxon>
        <taxon>Aristolochiaceae</taxon>
        <taxon>Aristolochia</taxon>
    </lineage>
</organism>
<evidence type="ECO:0000313" key="1">
    <source>
        <dbReference type="EMBL" id="KAG9449371.1"/>
    </source>
</evidence>
<accession>A0AAV7ENS7</accession>
<comment type="caution">
    <text evidence="1">The sequence shown here is derived from an EMBL/GenBank/DDBJ whole genome shotgun (WGS) entry which is preliminary data.</text>
</comment>
<dbReference type="Proteomes" id="UP000825729">
    <property type="component" value="Unassembled WGS sequence"/>
</dbReference>
<dbReference type="AlphaFoldDB" id="A0AAV7ENS7"/>